<sequence>LLIGRCDPPHLSLSTTRICVQSLTNRTFCLLYIVLVRVIAEVVIDSVRRKSRRVREEYSIFVWKYFQDAKSRFDYENAMVAAPDEMPLFTRSQILEF</sequence>
<dbReference type="EMBL" id="BTSX01000006">
    <property type="protein sequence ID" value="GMT06830.1"/>
    <property type="molecule type" value="Genomic_DNA"/>
</dbReference>
<feature type="non-terminal residue" evidence="2">
    <location>
        <position position="97"/>
    </location>
</feature>
<protein>
    <submittedName>
        <fullName evidence="2">Uncharacterized protein</fullName>
    </submittedName>
</protein>
<evidence type="ECO:0000313" key="2">
    <source>
        <dbReference type="EMBL" id="GMT06830.1"/>
    </source>
</evidence>
<proteinExistence type="predicted"/>
<name>A0AAV5UIE7_9BILA</name>
<gene>
    <name evidence="1" type="ORF">PENTCL1PPCAC_28994</name>
    <name evidence="2" type="ORF">PENTCL1PPCAC_29004</name>
</gene>
<accession>A0AAV5UIE7</accession>
<dbReference type="EMBL" id="BTSX01000006">
    <property type="protein sequence ID" value="GMT06820.1"/>
    <property type="molecule type" value="Genomic_DNA"/>
</dbReference>
<comment type="caution">
    <text evidence="2">The sequence shown here is derived from an EMBL/GenBank/DDBJ whole genome shotgun (WGS) entry which is preliminary data.</text>
</comment>
<reference evidence="2" key="1">
    <citation type="submission" date="2023-10" db="EMBL/GenBank/DDBJ databases">
        <title>Genome assembly of Pristionchus species.</title>
        <authorList>
            <person name="Yoshida K."/>
            <person name="Sommer R.J."/>
        </authorList>
    </citation>
    <scope>NUCLEOTIDE SEQUENCE</scope>
    <source>
        <strain evidence="2">RS0144</strain>
    </source>
</reference>
<evidence type="ECO:0000313" key="3">
    <source>
        <dbReference type="Proteomes" id="UP001432027"/>
    </source>
</evidence>
<keyword evidence="3" id="KW-1185">Reference proteome</keyword>
<dbReference type="Proteomes" id="UP001432027">
    <property type="component" value="Unassembled WGS sequence"/>
</dbReference>
<feature type="non-terminal residue" evidence="2">
    <location>
        <position position="1"/>
    </location>
</feature>
<dbReference type="AlphaFoldDB" id="A0AAV5UIE7"/>
<organism evidence="2 3">
    <name type="scientific">Pristionchus entomophagus</name>
    <dbReference type="NCBI Taxonomy" id="358040"/>
    <lineage>
        <taxon>Eukaryota</taxon>
        <taxon>Metazoa</taxon>
        <taxon>Ecdysozoa</taxon>
        <taxon>Nematoda</taxon>
        <taxon>Chromadorea</taxon>
        <taxon>Rhabditida</taxon>
        <taxon>Rhabditina</taxon>
        <taxon>Diplogasteromorpha</taxon>
        <taxon>Diplogasteroidea</taxon>
        <taxon>Neodiplogasteridae</taxon>
        <taxon>Pristionchus</taxon>
    </lineage>
</organism>
<evidence type="ECO:0000313" key="1">
    <source>
        <dbReference type="EMBL" id="GMT06820.1"/>
    </source>
</evidence>